<accession>A0AAV7KP71</accession>
<dbReference type="AlphaFoldDB" id="A0AAV7KP71"/>
<reference evidence="2" key="1">
    <citation type="journal article" date="2022" name="bioRxiv">
        <title>Sequencing and chromosome-scale assembly of the giantPleurodeles waltlgenome.</title>
        <authorList>
            <person name="Brown T."/>
            <person name="Elewa A."/>
            <person name="Iarovenko S."/>
            <person name="Subramanian E."/>
            <person name="Araus A.J."/>
            <person name="Petzold A."/>
            <person name="Susuki M."/>
            <person name="Suzuki K.-i.T."/>
            <person name="Hayashi T."/>
            <person name="Toyoda A."/>
            <person name="Oliveira C."/>
            <person name="Osipova E."/>
            <person name="Leigh N.D."/>
            <person name="Simon A."/>
            <person name="Yun M.H."/>
        </authorList>
    </citation>
    <scope>NUCLEOTIDE SEQUENCE</scope>
    <source>
        <strain evidence="2">20211129_DDA</strain>
        <tissue evidence="2">Liver</tissue>
    </source>
</reference>
<gene>
    <name evidence="2" type="ORF">NDU88_000768</name>
</gene>
<proteinExistence type="predicted"/>
<protein>
    <submittedName>
        <fullName evidence="2">Uncharacterized protein</fullName>
    </submittedName>
</protein>
<evidence type="ECO:0000313" key="3">
    <source>
        <dbReference type="Proteomes" id="UP001066276"/>
    </source>
</evidence>
<comment type="caution">
    <text evidence="2">The sequence shown here is derived from an EMBL/GenBank/DDBJ whole genome shotgun (WGS) entry which is preliminary data.</text>
</comment>
<evidence type="ECO:0000313" key="2">
    <source>
        <dbReference type="EMBL" id="KAJ1080573.1"/>
    </source>
</evidence>
<dbReference type="Proteomes" id="UP001066276">
    <property type="component" value="Chromosome 12"/>
</dbReference>
<keyword evidence="3" id="KW-1185">Reference proteome</keyword>
<feature type="region of interest" description="Disordered" evidence="1">
    <location>
        <begin position="34"/>
        <end position="99"/>
    </location>
</feature>
<evidence type="ECO:0000256" key="1">
    <source>
        <dbReference type="SAM" id="MobiDB-lite"/>
    </source>
</evidence>
<dbReference type="EMBL" id="JANPWB010000016">
    <property type="protein sequence ID" value="KAJ1080573.1"/>
    <property type="molecule type" value="Genomic_DNA"/>
</dbReference>
<sequence>MALATMLNKSTNGLPQSVNSVKSLHVEIPLMVGRHEERGGLPYSGGTARGPTGELQPIHQDGFQRPWEETEIPRRRREREKRQGGGRVRTRRKTKEPRA</sequence>
<organism evidence="2 3">
    <name type="scientific">Pleurodeles waltl</name>
    <name type="common">Iberian ribbed newt</name>
    <dbReference type="NCBI Taxonomy" id="8319"/>
    <lineage>
        <taxon>Eukaryota</taxon>
        <taxon>Metazoa</taxon>
        <taxon>Chordata</taxon>
        <taxon>Craniata</taxon>
        <taxon>Vertebrata</taxon>
        <taxon>Euteleostomi</taxon>
        <taxon>Amphibia</taxon>
        <taxon>Batrachia</taxon>
        <taxon>Caudata</taxon>
        <taxon>Salamandroidea</taxon>
        <taxon>Salamandridae</taxon>
        <taxon>Pleurodelinae</taxon>
        <taxon>Pleurodeles</taxon>
    </lineage>
</organism>
<name>A0AAV7KP71_PLEWA</name>
<feature type="compositionally biased region" description="Basic residues" evidence="1">
    <location>
        <begin position="88"/>
        <end position="99"/>
    </location>
</feature>